<dbReference type="InterPro" id="IPR017568">
    <property type="entry name" value="3-oxoacyl-ACP_synth-2"/>
</dbReference>
<keyword evidence="3 8" id="KW-0808">Transferase</keyword>
<dbReference type="SUPFAM" id="SSF53901">
    <property type="entry name" value="Thiolase-like"/>
    <property type="match status" value="2"/>
</dbReference>
<name>A0A1U7LUG9_NEOID</name>
<dbReference type="Pfam" id="PF02801">
    <property type="entry name" value="Ketoacyl-synt_C"/>
    <property type="match status" value="1"/>
</dbReference>
<dbReference type="InterPro" id="IPR014031">
    <property type="entry name" value="Ketoacyl_synth_C"/>
</dbReference>
<dbReference type="GO" id="GO:0004315">
    <property type="term" value="F:3-oxoacyl-[acyl-carrier-protein] synthase activity"/>
    <property type="evidence" value="ECO:0007669"/>
    <property type="project" value="InterPro"/>
</dbReference>
<organism evidence="12 13">
    <name type="scientific">Neolecta irregularis (strain DAH-3)</name>
    <dbReference type="NCBI Taxonomy" id="1198029"/>
    <lineage>
        <taxon>Eukaryota</taxon>
        <taxon>Fungi</taxon>
        <taxon>Dikarya</taxon>
        <taxon>Ascomycota</taxon>
        <taxon>Taphrinomycotina</taxon>
        <taxon>Neolectales</taxon>
        <taxon>Neolectaceae</taxon>
        <taxon>Neolecta</taxon>
    </lineage>
</organism>
<evidence type="ECO:0000256" key="8">
    <source>
        <dbReference type="PIRNR" id="PIRNR000447"/>
    </source>
</evidence>
<dbReference type="PANTHER" id="PTHR11712:SF336">
    <property type="entry name" value="3-OXOACYL-[ACYL-CARRIER-PROTEIN] SYNTHASE, MITOCHONDRIAL"/>
    <property type="match status" value="1"/>
</dbReference>
<dbReference type="AlphaFoldDB" id="A0A1U7LUG9"/>
<accession>A0A1U7LUG9</accession>
<keyword evidence="7" id="KW-0012">Acyltransferase</keyword>
<dbReference type="Proteomes" id="UP000186594">
    <property type="component" value="Unassembled WGS sequence"/>
</dbReference>
<dbReference type="PANTHER" id="PTHR11712">
    <property type="entry name" value="POLYKETIDE SYNTHASE-RELATED"/>
    <property type="match status" value="1"/>
</dbReference>
<dbReference type="GO" id="GO:0006633">
    <property type="term" value="P:fatty acid biosynthetic process"/>
    <property type="evidence" value="ECO:0007669"/>
    <property type="project" value="UniProtKB-KW"/>
</dbReference>
<dbReference type="CDD" id="cd00834">
    <property type="entry name" value="KAS_I_II"/>
    <property type="match status" value="1"/>
</dbReference>
<keyword evidence="13" id="KW-1185">Reference proteome</keyword>
<dbReference type="InterPro" id="IPR000794">
    <property type="entry name" value="Beta-ketoacyl_synthase"/>
</dbReference>
<reference evidence="12 13" key="1">
    <citation type="submission" date="2016-04" db="EMBL/GenBank/DDBJ databases">
        <title>Evolutionary innovation and constraint leading to complex multicellularity in the Ascomycota.</title>
        <authorList>
            <person name="Cisse O."/>
            <person name="Nguyen A."/>
            <person name="Hewitt D.A."/>
            <person name="Jedd G."/>
            <person name="Stajich J.E."/>
        </authorList>
    </citation>
    <scope>NUCLEOTIDE SEQUENCE [LARGE SCALE GENOMIC DNA]</scope>
    <source>
        <strain evidence="12 13">DAH-3</strain>
    </source>
</reference>
<keyword evidence="4" id="KW-0276">Fatty acid metabolism</keyword>
<evidence type="ECO:0000256" key="9">
    <source>
        <dbReference type="PIRSR" id="PIRSR000447-1"/>
    </source>
</evidence>
<dbReference type="GO" id="GO:0005739">
    <property type="term" value="C:mitochondrion"/>
    <property type="evidence" value="ECO:0007669"/>
    <property type="project" value="TreeGrafter"/>
</dbReference>
<evidence type="ECO:0000256" key="3">
    <source>
        <dbReference type="ARBA" id="ARBA00022679"/>
    </source>
</evidence>
<feature type="active site" description="For beta-ketoacyl synthase activity" evidence="9">
    <location>
        <position position="189"/>
    </location>
</feature>
<dbReference type="Pfam" id="PF00109">
    <property type="entry name" value="ketoacyl-synt"/>
    <property type="match status" value="1"/>
</dbReference>
<comment type="similarity">
    <text evidence="1 8 10">Belongs to the thiolase-like superfamily. Beta-ketoacyl-ACP synthases family.</text>
</comment>
<evidence type="ECO:0000313" key="12">
    <source>
        <dbReference type="EMBL" id="OLL26320.1"/>
    </source>
</evidence>
<evidence type="ECO:0000256" key="4">
    <source>
        <dbReference type="ARBA" id="ARBA00022832"/>
    </source>
</evidence>
<dbReference type="InterPro" id="IPR016039">
    <property type="entry name" value="Thiolase-like"/>
</dbReference>
<dbReference type="PROSITE" id="PS00606">
    <property type="entry name" value="KS3_1"/>
    <property type="match status" value="1"/>
</dbReference>
<proteinExistence type="inferred from homology"/>
<dbReference type="InterPro" id="IPR018201">
    <property type="entry name" value="Ketoacyl_synth_AS"/>
</dbReference>
<keyword evidence="6 8" id="KW-0275">Fatty acid biosynthesis</keyword>
<comment type="caution">
    <text evidence="12">The sequence shown here is derived from an EMBL/GenBank/DDBJ whole genome shotgun (WGS) entry which is preliminary data.</text>
</comment>
<feature type="domain" description="Ketosynthase family 3 (KS3)" evidence="11">
    <location>
        <begin position="3"/>
        <end position="424"/>
    </location>
</feature>
<keyword evidence="5" id="KW-0443">Lipid metabolism</keyword>
<protein>
    <recommendedName>
        <fullName evidence="8">3-oxoacyl-[acyl-carrier-protein] synthase</fullName>
    </recommendedName>
</protein>
<keyword evidence="2 8" id="KW-0444">Lipid biosynthesis</keyword>
<dbReference type="NCBIfam" id="NF005589">
    <property type="entry name" value="PRK07314.1"/>
    <property type="match status" value="1"/>
</dbReference>
<dbReference type="FunFam" id="3.40.47.10:FF:000024">
    <property type="entry name" value="3-oxoacyl-[acyl-carrier-protein] synthase, mitochondrial"/>
    <property type="match status" value="1"/>
</dbReference>
<dbReference type="OrthoDB" id="5334845at2759"/>
<dbReference type="STRING" id="1198029.A0A1U7LUG9"/>
<dbReference type="OMA" id="QIGHCLG"/>
<dbReference type="SMART" id="SM00825">
    <property type="entry name" value="PKS_KS"/>
    <property type="match status" value="1"/>
</dbReference>
<dbReference type="Gene3D" id="3.40.47.10">
    <property type="match status" value="2"/>
</dbReference>
<sequence>MTARRVVVTGLGLVTPLGVGVSKTWTRLINGECGIVSLIGRNGDDRYRELSSTIGGVIPLGKYEEGGWDSSNWLNPGDDRRMAMFTQYAISAAEQALDDAEWKPSNDEQKDRTGACIGSGIGSFDDIVSTAIAYEAGVRFPAWYTGLTSEGPKKVSPMFIPRILINMAAGHICMRHGFRGPNHAVSTACTTGAHAIGDAARFIHFGDADIMLAGGSEASISPLAIAGFVRAKSLATEWNDRPQDASRPFDKARGGFVIGEGAGIMVLEELEHAKNRGARVYAELSGYGVSADAYQMTAPPEDGSGAILSMERALKHAGIRPFQVDYVNAHATSTKLGDVIENRAIKKVLLSDFGHSKPEDVNISSTKGAIGHSLGAAGSIEAIFSVLAMFYVCPYFSYRLTPTECTPAHSQSRIYRRSRWRVHM</sequence>
<dbReference type="PIRSF" id="PIRSF000447">
    <property type="entry name" value="KAS_II"/>
    <property type="match status" value="1"/>
</dbReference>
<evidence type="ECO:0000259" key="11">
    <source>
        <dbReference type="PROSITE" id="PS52004"/>
    </source>
</evidence>
<evidence type="ECO:0000256" key="1">
    <source>
        <dbReference type="ARBA" id="ARBA00008467"/>
    </source>
</evidence>
<dbReference type="InterPro" id="IPR020841">
    <property type="entry name" value="PKS_Beta-ketoAc_synthase_dom"/>
</dbReference>
<evidence type="ECO:0000256" key="6">
    <source>
        <dbReference type="ARBA" id="ARBA00023160"/>
    </source>
</evidence>
<evidence type="ECO:0000256" key="10">
    <source>
        <dbReference type="RuleBase" id="RU003694"/>
    </source>
</evidence>
<dbReference type="EMBL" id="LXFE01000206">
    <property type="protein sequence ID" value="OLL26320.1"/>
    <property type="molecule type" value="Genomic_DNA"/>
</dbReference>
<evidence type="ECO:0000256" key="2">
    <source>
        <dbReference type="ARBA" id="ARBA00022516"/>
    </source>
</evidence>
<evidence type="ECO:0000256" key="7">
    <source>
        <dbReference type="ARBA" id="ARBA00023315"/>
    </source>
</evidence>
<gene>
    <name evidence="12" type="ORF">NEOLI_000396</name>
</gene>
<evidence type="ECO:0000313" key="13">
    <source>
        <dbReference type="Proteomes" id="UP000186594"/>
    </source>
</evidence>
<evidence type="ECO:0000256" key="5">
    <source>
        <dbReference type="ARBA" id="ARBA00023098"/>
    </source>
</evidence>
<dbReference type="PROSITE" id="PS52004">
    <property type="entry name" value="KS3_2"/>
    <property type="match status" value="1"/>
</dbReference>
<dbReference type="InterPro" id="IPR014030">
    <property type="entry name" value="Ketoacyl_synth_N"/>
</dbReference>